<keyword evidence="4" id="KW-0808">Transferase</keyword>
<dbReference type="Gene3D" id="1.10.510.10">
    <property type="entry name" value="Transferase(Phosphotransferase) domain 1"/>
    <property type="match status" value="1"/>
</dbReference>
<evidence type="ECO:0000313" key="3">
    <source>
        <dbReference type="Proteomes" id="UP000504632"/>
    </source>
</evidence>
<organism evidence="3 4">
    <name type="scientific">Chanos chanos</name>
    <name type="common">Milkfish</name>
    <name type="synonym">Mugil chanos</name>
    <dbReference type="NCBI Taxonomy" id="29144"/>
    <lineage>
        <taxon>Eukaryota</taxon>
        <taxon>Metazoa</taxon>
        <taxon>Chordata</taxon>
        <taxon>Craniata</taxon>
        <taxon>Vertebrata</taxon>
        <taxon>Euteleostomi</taxon>
        <taxon>Actinopterygii</taxon>
        <taxon>Neopterygii</taxon>
        <taxon>Teleostei</taxon>
        <taxon>Ostariophysi</taxon>
        <taxon>Gonorynchiformes</taxon>
        <taxon>Chanidae</taxon>
        <taxon>Chanos</taxon>
    </lineage>
</organism>
<proteinExistence type="predicted"/>
<protein>
    <submittedName>
        <fullName evidence="4">Interleukin-1 receptor-associated kinase 3</fullName>
    </submittedName>
</protein>
<dbReference type="GO" id="GO:0004672">
    <property type="term" value="F:protein kinase activity"/>
    <property type="evidence" value="ECO:0007669"/>
    <property type="project" value="InterPro"/>
</dbReference>
<evidence type="ECO:0000256" key="1">
    <source>
        <dbReference type="SAM" id="MobiDB-lite"/>
    </source>
</evidence>
<dbReference type="PROSITE" id="PS50011">
    <property type="entry name" value="PROTEIN_KINASE_DOM"/>
    <property type="match status" value="1"/>
</dbReference>
<dbReference type="Pfam" id="PF00069">
    <property type="entry name" value="Pkinase"/>
    <property type="match status" value="1"/>
</dbReference>
<dbReference type="InterPro" id="IPR011029">
    <property type="entry name" value="DEATH-like_dom_sf"/>
</dbReference>
<dbReference type="InParanoid" id="A0A6J2W274"/>
<accession>A0A6J2W274</accession>
<evidence type="ECO:0000313" key="4">
    <source>
        <dbReference type="RefSeq" id="XP_030637436.1"/>
    </source>
</evidence>
<dbReference type="Gene3D" id="1.10.533.10">
    <property type="entry name" value="Death Domain, Fas"/>
    <property type="match status" value="1"/>
</dbReference>
<dbReference type="SUPFAM" id="SSF47986">
    <property type="entry name" value="DEATH domain"/>
    <property type="match status" value="1"/>
</dbReference>
<keyword evidence="3" id="KW-1185">Reference proteome</keyword>
<dbReference type="Gene3D" id="3.30.200.20">
    <property type="entry name" value="Phosphorylase Kinase, domain 1"/>
    <property type="match status" value="1"/>
</dbReference>
<dbReference type="GO" id="GO:0007165">
    <property type="term" value="P:signal transduction"/>
    <property type="evidence" value="ECO:0007669"/>
    <property type="project" value="InterPro"/>
</dbReference>
<dbReference type="GO" id="GO:0005524">
    <property type="term" value="F:ATP binding"/>
    <property type="evidence" value="ECO:0007669"/>
    <property type="project" value="InterPro"/>
</dbReference>
<dbReference type="PANTHER" id="PTHR48006:SF20">
    <property type="entry name" value="OS08G0276400 PROTEIN"/>
    <property type="match status" value="1"/>
</dbReference>
<dbReference type="InterPro" id="IPR051824">
    <property type="entry name" value="LRR_Rcpt-Like_S/T_Kinase"/>
</dbReference>
<dbReference type="PANTHER" id="PTHR48006">
    <property type="entry name" value="LEUCINE-RICH REPEAT-CONTAINING PROTEIN DDB_G0281931-RELATED"/>
    <property type="match status" value="1"/>
</dbReference>
<dbReference type="InterPro" id="IPR011009">
    <property type="entry name" value="Kinase-like_dom_sf"/>
</dbReference>
<reference evidence="4" key="1">
    <citation type="submission" date="2025-08" db="UniProtKB">
        <authorList>
            <consortium name="RefSeq"/>
        </authorList>
    </citation>
    <scope>IDENTIFICATION</scope>
</reference>
<dbReference type="InterPro" id="IPR000488">
    <property type="entry name" value="Death_dom"/>
</dbReference>
<gene>
    <name evidence="4" type="primary">irak3</name>
</gene>
<keyword evidence="4" id="KW-0418">Kinase</keyword>
<dbReference type="CDD" id="cd08796">
    <property type="entry name" value="Death_IRAK-M"/>
    <property type="match status" value="1"/>
</dbReference>
<sequence>MDPAMFLYDVPPSLMDTFCKIMDTGHDTLGWRSLASRILPSWLDVRCTERVAASGKSPTHEIMWTWAQQNKTVGDLIQVLEDMGHLRAIRLFKRQESVDTAQSPLQHSESYSEESSESHPGFHLDGLKEVKKTGVLITYSEIIEGTRNFHQDLKIGGSSFSDVYRGTKGNETFVVKVFKQVNKASWKVMWDKFKTEIEVLHLYQHPNILQLWGCFSEGNRFCLVYPYLRHGSLFHRLHDQDVERHLSRQERLDIIKGTAKAVHYLHTTQPCTVICGNITSSNILLDERLQPKLSDFGMAHLRPHSVNQSCTITMDTGSCGHLGYLPDEYIRHGKLSVKVDVYSFGMIVLETCTGQKVIQNSPKHTLLRDVLNKEVEDRGSVDACLHFLDPKAGPWPSAEALCLLRLGLECTAGKAKGRPDMKTVLQILSQLLPLPFPPDDQPHTLDDNVYHHFVCNGEQGPSMPTEDDEMYSSLEKPHPVRATVGAEGSPCECSQSEVTFLGIKEQRRQASSQSPLDNFIENAVVQPSQPAFNQDVDLYGSWPVECSCAADGCDEGCEDCCANGFTQSPLFLSREDVGQSSQSVTENPAKERIRNKIQLYNRGLMNTEELLSISLE</sequence>
<dbReference type="SUPFAM" id="SSF56112">
    <property type="entry name" value="Protein kinase-like (PK-like)"/>
    <property type="match status" value="1"/>
</dbReference>
<dbReference type="CTD" id="11213"/>
<dbReference type="OrthoDB" id="4062651at2759"/>
<feature type="region of interest" description="Disordered" evidence="1">
    <location>
        <begin position="100"/>
        <end position="124"/>
    </location>
</feature>
<dbReference type="InterPro" id="IPR042747">
    <property type="entry name" value="IRAK3_death"/>
</dbReference>
<dbReference type="InterPro" id="IPR000719">
    <property type="entry name" value="Prot_kinase_dom"/>
</dbReference>
<dbReference type="GeneID" id="115818244"/>
<feature type="domain" description="Protein kinase" evidence="2">
    <location>
        <begin position="149"/>
        <end position="432"/>
    </location>
</feature>
<dbReference type="RefSeq" id="XP_030637436.1">
    <property type="nucleotide sequence ID" value="XM_030781576.1"/>
</dbReference>
<name>A0A6J2W274_CHACN</name>
<dbReference type="Proteomes" id="UP000504632">
    <property type="component" value="Chromosome 1"/>
</dbReference>
<dbReference type="Pfam" id="PF00531">
    <property type="entry name" value="Death"/>
    <property type="match status" value="1"/>
</dbReference>
<evidence type="ECO:0000259" key="2">
    <source>
        <dbReference type="PROSITE" id="PS50011"/>
    </source>
</evidence>
<dbReference type="FunCoup" id="A0A6J2W274">
    <property type="interactions" value="224"/>
</dbReference>
<dbReference type="AlphaFoldDB" id="A0A6J2W274"/>
<keyword evidence="4" id="KW-0675">Receptor</keyword>